<dbReference type="PANTHER" id="PTHR11573:SF6">
    <property type="entry name" value="RIBONUCLEOSIDE-DIPHOSPHATE REDUCTASE LARGE SUBUNIT"/>
    <property type="match status" value="1"/>
</dbReference>
<keyword evidence="4" id="KW-0547">Nucleotide-binding</keyword>
<dbReference type="InterPro" id="IPR039718">
    <property type="entry name" value="Rrm1"/>
</dbReference>
<dbReference type="PRINTS" id="PR01183">
    <property type="entry name" value="RIBORDTASEM1"/>
</dbReference>
<keyword evidence="6" id="KW-0560">Oxidoreductase</keyword>
<evidence type="ECO:0000256" key="6">
    <source>
        <dbReference type="ARBA" id="ARBA00023002"/>
    </source>
</evidence>
<evidence type="ECO:0000313" key="9">
    <source>
        <dbReference type="EMBL" id="QHT98042.1"/>
    </source>
</evidence>
<dbReference type="AlphaFoldDB" id="A0A6C0IYD1"/>
<proteinExistence type="inferred from homology"/>
<dbReference type="CDD" id="cd01679">
    <property type="entry name" value="RNR_I"/>
    <property type="match status" value="1"/>
</dbReference>
<name>A0A6C0IYD1_9ZZZZ</name>
<evidence type="ECO:0000256" key="2">
    <source>
        <dbReference type="ARBA" id="ARBA00012274"/>
    </source>
</evidence>
<evidence type="ECO:0000256" key="7">
    <source>
        <dbReference type="ARBA" id="ARBA00023116"/>
    </source>
</evidence>
<dbReference type="InterPro" id="IPR013346">
    <property type="entry name" value="NrdE_NrdA_C"/>
</dbReference>
<comment type="similarity">
    <text evidence="1">Belongs to the ribonucleoside diphosphate reductase large chain family.</text>
</comment>
<dbReference type="InterPro" id="IPR013509">
    <property type="entry name" value="RNR_lsu_N"/>
</dbReference>
<evidence type="ECO:0000259" key="8">
    <source>
        <dbReference type="PROSITE" id="PS51161"/>
    </source>
</evidence>
<keyword evidence="5" id="KW-0067">ATP-binding</keyword>
<evidence type="ECO:0000256" key="4">
    <source>
        <dbReference type="ARBA" id="ARBA00022741"/>
    </source>
</evidence>
<evidence type="ECO:0000256" key="3">
    <source>
        <dbReference type="ARBA" id="ARBA00022533"/>
    </source>
</evidence>
<dbReference type="SUPFAM" id="SSF51998">
    <property type="entry name" value="PFL-like glycyl radical enzymes"/>
    <property type="match status" value="1"/>
</dbReference>
<dbReference type="UniPathway" id="UPA00326"/>
<keyword evidence="7" id="KW-0215">Deoxyribonucleotide synthesis</keyword>
<dbReference type="GO" id="GO:0004748">
    <property type="term" value="F:ribonucleoside-diphosphate reductase activity, thioredoxin disulfide as acceptor"/>
    <property type="evidence" value="ECO:0007669"/>
    <property type="project" value="UniProtKB-EC"/>
</dbReference>
<evidence type="ECO:0000256" key="1">
    <source>
        <dbReference type="ARBA" id="ARBA00010406"/>
    </source>
</evidence>
<dbReference type="GO" id="GO:0005971">
    <property type="term" value="C:ribonucleoside-diphosphate reductase complex"/>
    <property type="evidence" value="ECO:0007669"/>
    <property type="project" value="TreeGrafter"/>
</dbReference>
<dbReference type="EC" id="1.17.4.1" evidence="2"/>
<dbReference type="InterPro" id="IPR005144">
    <property type="entry name" value="ATP-cone_dom"/>
</dbReference>
<dbReference type="Pfam" id="PF03477">
    <property type="entry name" value="ATP-cone"/>
    <property type="match status" value="1"/>
</dbReference>
<sequence length="775" mass="88029">MTTRSETDTLNVKKRDGTVVPVCLQEIQNKLIKLSTGLDVDSARVAIRVCESLTNGISTSQLDIIASESCMEFYTTHTDYEILAVRIILDDMDKKYKNTFSDCMKEINETKRLSFEFYETVKLYKSEFDKIVCQKEDKNLSFFGLKTLINNKYLLLDTNGRTCEKPCYMWLRVAIGVHLHLVKSYSSSEFLGKVSKTYKMLQQRLYTHATPTLFNAGTFKPQFASCFLMSLNDDSVEGIYSSLSEAAKISKHAGGIGMHMHNLRAKDSIINSTGCLTDGLLPTLRVFNESSLLVKQAGKRPGSISIWLSPDHVDVLDFIDIRRNRGEEYKRCRDLFSGLWIPDLFMKRVSEDAVWYLFSPDDAPGLADVYGEEYEQLYNQYVEDKRYRKQIKAREIMVKICESQIETGTPYMCYKDAANKHSNQKNIGVIKSSNLCTEIMEVSTPERIAVCNLASICLSQFVLASEQTEQTFDFTSLEAVVRQVVHALNDVIDGTYYPLEKAKLSNLKSRPLGIGVQGWATLLFKLNLPYDSEQAMELNKQIFATIYHTAWDESANIAEKDGPYPDFANSPLADGVLHCDTWGVPLDERYDWDALRKKVANGVRNSLLTTVMPTASTAQICGNTEACEPQTSNIYVRRTQAGEYEQVNKYLVKALQDLNLWNKAMRHEIIRYDGSVKDITTIPEDIRLTYRTAYELSQKVLINQAADRAPYIDQSQSMNIFMFDPSIEKVSSMHTYGWKKGLKTGMYYLRSRPRSRSQQFAIPLEAQADCASCSA</sequence>
<organism evidence="9">
    <name type="scientific">viral metagenome</name>
    <dbReference type="NCBI Taxonomy" id="1070528"/>
    <lineage>
        <taxon>unclassified sequences</taxon>
        <taxon>metagenomes</taxon>
        <taxon>organismal metagenomes</taxon>
    </lineage>
</organism>
<dbReference type="GO" id="GO:0005524">
    <property type="term" value="F:ATP binding"/>
    <property type="evidence" value="ECO:0007669"/>
    <property type="project" value="UniProtKB-KW"/>
</dbReference>
<keyword evidence="3" id="KW-0021">Allosteric enzyme</keyword>
<feature type="domain" description="ATP-cone" evidence="8">
    <location>
        <begin position="10"/>
        <end position="101"/>
    </location>
</feature>
<dbReference type="NCBIfam" id="TIGR02506">
    <property type="entry name" value="NrdE_NrdA"/>
    <property type="match status" value="1"/>
</dbReference>
<accession>A0A6C0IYD1</accession>
<dbReference type="SUPFAM" id="SSF48168">
    <property type="entry name" value="R1 subunit of ribonucleotide reductase, N-terminal domain"/>
    <property type="match status" value="1"/>
</dbReference>
<dbReference type="Pfam" id="PF00317">
    <property type="entry name" value="Ribonuc_red_lgN"/>
    <property type="match status" value="1"/>
</dbReference>
<evidence type="ECO:0000256" key="5">
    <source>
        <dbReference type="ARBA" id="ARBA00022840"/>
    </source>
</evidence>
<reference evidence="9" key="1">
    <citation type="journal article" date="2020" name="Nature">
        <title>Giant virus diversity and host interactions through global metagenomics.</title>
        <authorList>
            <person name="Schulz F."/>
            <person name="Roux S."/>
            <person name="Paez-Espino D."/>
            <person name="Jungbluth S."/>
            <person name="Walsh D.A."/>
            <person name="Denef V.J."/>
            <person name="McMahon K.D."/>
            <person name="Konstantinidis K.T."/>
            <person name="Eloe-Fadrosh E.A."/>
            <person name="Kyrpides N.C."/>
            <person name="Woyke T."/>
        </authorList>
    </citation>
    <scope>NUCLEOTIDE SEQUENCE</scope>
    <source>
        <strain evidence="9">GVMAG-M-3300025626-8</strain>
    </source>
</reference>
<dbReference type="InterPro" id="IPR000788">
    <property type="entry name" value="RNR_lg_C"/>
</dbReference>
<dbReference type="InterPro" id="IPR008926">
    <property type="entry name" value="RNR_R1-su_N"/>
</dbReference>
<dbReference type="EMBL" id="MN740286">
    <property type="protein sequence ID" value="QHT98042.1"/>
    <property type="molecule type" value="Genomic_DNA"/>
</dbReference>
<dbReference type="GO" id="GO:0009263">
    <property type="term" value="P:deoxyribonucleotide biosynthetic process"/>
    <property type="evidence" value="ECO:0007669"/>
    <property type="project" value="UniProtKB-KW"/>
</dbReference>
<dbReference type="PANTHER" id="PTHR11573">
    <property type="entry name" value="RIBONUCLEOSIDE-DIPHOSPHATE REDUCTASE LARGE CHAIN"/>
    <property type="match status" value="1"/>
</dbReference>
<dbReference type="Gene3D" id="3.20.70.20">
    <property type="match status" value="1"/>
</dbReference>
<dbReference type="PROSITE" id="PS51161">
    <property type="entry name" value="ATP_CONE"/>
    <property type="match status" value="1"/>
</dbReference>
<protein>
    <recommendedName>
        <fullName evidence="2">ribonucleoside-diphosphate reductase</fullName>
        <ecNumber evidence="2">1.17.4.1</ecNumber>
    </recommendedName>
</protein>
<dbReference type="Pfam" id="PF02867">
    <property type="entry name" value="Ribonuc_red_lgC"/>
    <property type="match status" value="1"/>
</dbReference>